<gene>
    <name evidence="8" type="ORF">MFIFM68171_00841</name>
</gene>
<dbReference type="InterPro" id="IPR002893">
    <property type="entry name" value="Znf_MYND"/>
</dbReference>
<dbReference type="SUPFAM" id="SSF144232">
    <property type="entry name" value="HIT/MYND zinc finger-like"/>
    <property type="match status" value="1"/>
</dbReference>
<dbReference type="InterPro" id="IPR027796">
    <property type="entry name" value="OTT_1508_deam-like"/>
</dbReference>
<proteinExistence type="predicted"/>
<dbReference type="Gene3D" id="6.10.140.2220">
    <property type="match status" value="1"/>
</dbReference>
<dbReference type="PROSITE" id="PS50865">
    <property type="entry name" value="ZF_MYND_2"/>
    <property type="match status" value="1"/>
</dbReference>
<dbReference type="PROSITE" id="PS01360">
    <property type="entry name" value="ZF_MYND_1"/>
    <property type="match status" value="1"/>
</dbReference>
<evidence type="ECO:0000313" key="9">
    <source>
        <dbReference type="Proteomes" id="UP001628179"/>
    </source>
</evidence>
<organism evidence="8 9">
    <name type="scientific">Madurella fahalii</name>
    <dbReference type="NCBI Taxonomy" id="1157608"/>
    <lineage>
        <taxon>Eukaryota</taxon>
        <taxon>Fungi</taxon>
        <taxon>Dikarya</taxon>
        <taxon>Ascomycota</taxon>
        <taxon>Pezizomycotina</taxon>
        <taxon>Sordariomycetes</taxon>
        <taxon>Sordariomycetidae</taxon>
        <taxon>Sordariales</taxon>
        <taxon>Sordariales incertae sedis</taxon>
        <taxon>Madurella</taxon>
    </lineage>
</organism>
<keyword evidence="2 4" id="KW-0863">Zinc-finger</keyword>
<evidence type="ECO:0000256" key="1">
    <source>
        <dbReference type="ARBA" id="ARBA00022723"/>
    </source>
</evidence>
<dbReference type="Proteomes" id="UP001628179">
    <property type="component" value="Unassembled WGS sequence"/>
</dbReference>
<protein>
    <recommendedName>
        <fullName evidence="7">MYND-type domain-containing protein</fullName>
    </recommendedName>
</protein>
<keyword evidence="9" id="KW-1185">Reference proteome</keyword>
<evidence type="ECO:0000259" key="7">
    <source>
        <dbReference type="PROSITE" id="PS50865"/>
    </source>
</evidence>
<keyword evidence="3" id="KW-0862">Zinc</keyword>
<evidence type="ECO:0000256" key="6">
    <source>
        <dbReference type="SAM" id="MobiDB-lite"/>
    </source>
</evidence>
<dbReference type="GeneID" id="98171586"/>
<evidence type="ECO:0000256" key="5">
    <source>
        <dbReference type="SAM" id="Coils"/>
    </source>
</evidence>
<feature type="domain" description="MYND-type" evidence="7">
    <location>
        <begin position="524"/>
        <end position="562"/>
    </location>
</feature>
<keyword evidence="1" id="KW-0479">Metal-binding</keyword>
<comment type="caution">
    <text evidence="8">The sequence shown here is derived from an EMBL/GenBank/DDBJ whole genome shotgun (WGS) entry which is preliminary data.</text>
</comment>
<feature type="coiled-coil region" evidence="5">
    <location>
        <begin position="481"/>
        <end position="508"/>
    </location>
</feature>
<evidence type="ECO:0000256" key="3">
    <source>
        <dbReference type="ARBA" id="ARBA00022833"/>
    </source>
</evidence>
<reference evidence="8 9" key="1">
    <citation type="submission" date="2024-09" db="EMBL/GenBank/DDBJ databases">
        <title>Itraconazole resistance in Madurella fahalii resulting from another homologue of gene encoding cytochrome P450 14-alpha sterol demethylase (CYP51).</title>
        <authorList>
            <person name="Yoshioka I."/>
            <person name="Fahal A.H."/>
            <person name="Kaneko S."/>
            <person name="Yaguchi T."/>
        </authorList>
    </citation>
    <scope>NUCLEOTIDE SEQUENCE [LARGE SCALE GENOMIC DNA]</scope>
    <source>
        <strain evidence="8 9">IFM 68171</strain>
    </source>
</reference>
<dbReference type="EMBL" id="BAAFSV010000001">
    <property type="protein sequence ID" value="GAB1310631.1"/>
    <property type="molecule type" value="Genomic_DNA"/>
</dbReference>
<feature type="compositionally biased region" description="Polar residues" evidence="6">
    <location>
        <begin position="34"/>
        <end position="44"/>
    </location>
</feature>
<dbReference type="Pfam" id="PF14441">
    <property type="entry name" value="OTT_1508_deam"/>
    <property type="match status" value="1"/>
</dbReference>
<evidence type="ECO:0000256" key="4">
    <source>
        <dbReference type="PROSITE-ProRule" id="PRU00134"/>
    </source>
</evidence>
<accession>A0ABQ0FYQ5</accession>
<evidence type="ECO:0000313" key="8">
    <source>
        <dbReference type="EMBL" id="GAB1310631.1"/>
    </source>
</evidence>
<sequence length="910" mass="100699">MAPAVQQPSRASDEYAQVVWASHILSYLNPYTCSRTDRSSQPNRASGVLPEDDGDGKDELNNYLDTDVAITGGSPNFMAVRDEPIRQKFLDCIAELLAHTKGGKYVAATALREKENSVEIDVASNSPFNIQDEECLASLARFLGSCSKRETTPAKHTIYDVEVPCYSLLEAIVMRNASRLDGWIEEFAKLLTGTLVLSATTRPVGGACLLNRYPENQLPISDAAEELVRLVRASASAPATGEPAAARLTIVRLAAVVVRSPEAALAELKRIAPSVDGSKAARFCRLIARPAVNLRTLARIAHLLPSFRAITFIKVKTPGFTQLSRQQLPGLAEAWERLGLPRLGRFPKSLSRKEHWFRKNCARAFPVHCDAQLLLRYEAEPSLAPSLPYIGCSKKACFLCHSLLSVLGSQISLRGHHGVCHPLWGVGLLQSETLRRQLRQLCNIIKEKIIIRLSPRTKLVPFSVPQSSAVSDLRTADMTGLRRQSANREELERRNQELREKMQILLHPRSARPPASPSQGSSMCIMCQSDTGDSGRCTGCLSVSYCSKQCQSTDWPAHRLLCPVYLAFMRSRPSSLHRLGIWFPRDTERPALVWIPVTKREPKDDLGEFEQYYPEFDSFLKPEYGALGTISITRNQRRGVYVGHEINIYYQRRDELSNKSLRYAAEACQGMTVPGEARGELIAMAGGAKAPLSEAADIALSDFRHVLDFFSIRDDSTVRETPTGGSIRAVRISCELEQKLYGYDVFSAVSVQSDLPFPNEQSLLSDRLGVPLRVYKPQRTNLESNSIDLLESAPGGGLRNAYTTALLTEISSSSKRWGKSRTIFEGGAIIARLDQADLDLGLVIRVCRYCVEVLQPLFKRALAGEITRDDALREISPRKLAAWARNDVKGCGLVQPELDFALVDSGFLGT</sequence>
<keyword evidence="5" id="KW-0175">Coiled coil</keyword>
<dbReference type="Pfam" id="PF01753">
    <property type="entry name" value="zf-MYND"/>
    <property type="match status" value="1"/>
</dbReference>
<dbReference type="RefSeq" id="XP_070912364.1">
    <property type="nucleotide sequence ID" value="XM_071056263.1"/>
</dbReference>
<name>A0ABQ0FYQ5_9PEZI</name>
<evidence type="ECO:0000256" key="2">
    <source>
        <dbReference type="ARBA" id="ARBA00022771"/>
    </source>
</evidence>
<feature type="region of interest" description="Disordered" evidence="6">
    <location>
        <begin position="34"/>
        <end position="58"/>
    </location>
</feature>